<comment type="caution">
    <text evidence="21">The sequence shown here is derived from an EMBL/GenBank/DDBJ whole genome shotgun (WGS) entry which is preliminary data.</text>
</comment>
<evidence type="ECO:0000256" key="10">
    <source>
        <dbReference type="ARBA" id="ARBA00023012"/>
    </source>
</evidence>
<dbReference type="Gene3D" id="1.10.8.60">
    <property type="match status" value="1"/>
</dbReference>
<keyword evidence="13 18" id="KW-0010">Activator</keyword>
<evidence type="ECO:0000256" key="13">
    <source>
        <dbReference type="ARBA" id="ARBA00023159"/>
    </source>
</evidence>
<evidence type="ECO:0000256" key="8">
    <source>
        <dbReference type="ARBA" id="ARBA00022741"/>
    </source>
</evidence>
<keyword evidence="9 18" id="KW-0067">ATP-binding</keyword>
<dbReference type="Gene3D" id="3.40.50.300">
    <property type="entry name" value="P-loop containing nucleotide triphosphate hydrolases"/>
    <property type="match status" value="1"/>
</dbReference>
<feature type="modified residue" description="4-aspartylphosphate" evidence="17">
    <location>
        <position position="53"/>
    </location>
</feature>
<dbReference type="SUPFAM" id="SSF52172">
    <property type="entry name" value="CheY-like"/>
    <property type="match status" value="1"/>
</dbReference>
<organism evidence="21 22">
    <name type="scientific">Halovulum marinum</name>
    <dbReference type="NCBI Taxonomy" id="2662447"/>
    <lineage>
        <taxon>Bacteria</taxon>
        <taxon>Pseudomonadati</taxon>
        <taxon>Pseudomonadota</taxon>
        <taxon>Alphaproteobacteria</taxon>
        <taxon>Rhodobacterales</taxon>
        <taxon>Paracoccaceae</taxon>
        <taxon>Halovulum</taxon>
    </lineage>
</organism>
<dbReference type="InterPro" id="IPR002197">
    <property type="entry name" value="HTH_Fis"/>
</dbReference>
<dbReference type="InterPro" id="IPR009057">
    <property type="entry name" value="Homeodomain-like_sf"/>
</dbReference>
<feature type="domain" description="Sigma-54 factor interaction" evidence="19">
    <location>
        <begin position="143"/>
        <end position="367"/>
    </location>
</feature>
<dbReference type="PROSITE" id="PS50045">
    <property type="entry name" value="SIGMA54_INTERACT_4"/>
    <property type="match status" value="1"/>
</dbReference>
<dbReference type="Pfam" id="PF02954">
    <property type="entry name" value="HTH_8"/>
    <property type="match status" value="1"/>
</dbReference>
<dbReference type="Pfam" id="PF00072">
    <property type="entry name" value="Response_reg"/>
    <property type="match status" value="1"/>
</dbReference>
<evidence type="ECO:0000256" key="16">
    <source>
        <dbReference type="ARBA" id="ARBA00043886"/>
    </source>
</evidence>
<dbReference type="InterPro" id="IPR011006">
    <property type="entry name" value="CheY-like_superfamily"/>
</dbReference>
<comment type="function">
    <text evidence="1">Required for activation of most nif operons, which are directly involved in nitrogen fixation.</text>
</comment>
<dbReference type="Pfam" id="PF25601">
    <property type="entry name" value="AAA_lid_14"/>
    <property type="match status" value="1"/>
</dbReference>
<keyword evidence="11 18" id="KW-0805">Transcription regulation</keyword>
<dbReference type="GO" id="GO:0006355">
    <property type="term" value="P:regulation of DNA-templated transcription"/>
    <property type="evidence" value="ECO:0007669"/>
    <property type="project" value="InterPro"/>
</dbReference>
<keyword evidence="6 18" id="KW-0678">Repressor</keyword>
<evidence type="ECO:0000259" key="20">
    <source>
        <dbReference type="PROSITE" id="PS50110"/>
    </source>
</evidence>
<protein>
    <recommendedName>
        <fullName evidence="4 18">DNA-binding transcriptional regulator NtrC</fullName>
    </recommendedName>
    <alternativeName>
        <fullName evidence="18">Nitrogen regulation protein NR(I)</fullName>
    </alternativeName>
</protein>
<dbReference type="GO" id="GO:0000156">
    <property type="term" value="F:phosphorelay response regulator activity"/>
    <property type="evidence" value="ECO:0007669"/>
    <property type="project" value="UniProtKB-UniRule"/>
</dbReference>
<evidence type="ECO:0000256" key="4">
    <source>
        <dbReference type="ARBA" id="ARBA00019059"/>
    </source>
</evidence>
<accession>A0A6L5Z4E5</accession>
<comment type="subcellular location">
    <subcellularLocation>
        <location evidence="2 18">Cytoplasm</location>
    </subcellularLocation>
</comment>
<dbReference type="PRINTS" id="PR01590">
    <property type="entry name" value="HTHFIS"/>
</dbReference>
<dbReference type="SUPFAM" id="SSF46689">
    <property type="entry name" value="Homeodomain-like"/>
    <property type="match status" value="1"/>
</dbReference>
<evidence type="ECO:0000256" key="9">
    <source>
        <dbReference type="ARBA" id="ARBA00022840"/>
    </source>
</evidence>
<comment type="function">
    <text evidence="16 18">Member of the two-component regulatory system NtrB/NtrC, which controls expression of the nitrogen-regulated (ntr) genes in response to nitrogen limitation. Phosphorylated NtrC binds directly to DNA and stimulates the formation of open promoter-sigma54-RNA polymerase complexes.</text>
</comment>
<dbReference type="PROSITE" id="PS00676">
    <property type="entry name" value="SIGMA54_INTERACT_2"/>
    <property type="match status" value="1"/>
</dbReference>
<dbReference type="CDD" id="cd00009">
    <property type="entry name" value="AAA"/>
    <property type="match status" value="1"/>
</dbReference>
<dbReference type="InterPro" id="IPR058031">
    <property type="entry name" value="AAA_lid_NorR"/>
</dbReference>
<keyword evidence="22" id="KW-1185">Reference proteome</keyword>
<keyword evidence="14 18" id="KW-0804">Transcription</keyword>
<keyword evidence="7 17" id="KW-0597">Phosphoprotein</keyword>
<evidence type="ECO:0000313" key="21">
    <source>
        <dbReference type="EMBL" id="MSU91418.1"/>
    </source>
</evidence>
<evidence type="ECO:0000313" key="22">
    <source>
        <dbReference type="Proteomes" id="UP000474957"/>
    </source>
</evidence>
<dbReference type="Pfam" id="PF00158">
    <property type="entry name" value="Sigma54_activat"/>
    <property type="match status" value="1"/>
</dbReference>
<keyword evidence="10 18" id="KW-0902">Two-component regulatory system</keyword>
<evidence type="ECO:0000256" key="1">
    <source>
        <dbReference type="ARBA" id="ARBA00002167"/>
    </source>
</evidence>
<feature type="domain" description="Response regulatory" evidence="20">
    <location>
        <begin position="4"/>
        <end position="118"/>
    </location>
</feature>
<evidence type="ECO:0000259" key="19">
    <source>
        <dbReference type="PROSITE" id="PS50045"/>
    </source>
</evidence>
<evidence type="ECO:0000256" key="18">
    <source>
        <dbReference type="RuleBase" id="RU365013"/>
    </source>
</evidence>
<dbReference type="InterPro" id="IPR025943">
    <property type="entry name" value="Sigma_54_int_dom_ATP-bd_2"/>
</dbReference>
<dbReference type="GO" id="GO:0005737">
    <property type="term" value="C:cytoplasm"/>
    <property type="evidence" value="ECO:0007669"/>
    <property type="project" value="UniProtKB-SubCell"/>
</dbReference>
<reference evidence="21 22" key="1">
    <citation type="submission" date="2019-10" db="EMBL/GenBank/DDBJ databases">
        <title>Cognatihalovulum marinum gen. nov. sp. nov., a new member of the family Rhodobacteraceae isolated from deep seawater of the Northwest Indian Ocean.</title>
        <authorList>
            <person name="Ruan C."/>
            <person name="Wang J."/>
            <person name="Zheng X."/>
            <person name="Song L."/>
            <person name="Zhu Y."/>
            <person name="Huang Y."/>
            <person name="Lu Z."/>
            <person name="Du W."/>
            <person name="Huang L."/>
            <person name="Dai X."/>
        </authorList>
    </citation>
    <scope>NUCLEOTIDE SEQUENCE [LARGE SCALE GENOMIC DNA]</scope>
    <source>
        <strain evidence="21 22">2CG4</strain>
    </source>
</reference>
<dbReference type="AlphaFoldDB" id="A0A6L5Z4E5"/>
<dbReference type="InterPro" id="IPR001789">
    <property type="entry name" value="Sig_transdc_resp-reg_receiver"/>
</dbReference>
<dbReference type="PROSITE" id="PS00675">
    <property type="entry name" value="SIGMA54_INTERACT_1"/>
    <property type="match status" value="1"/>
</dbReference>
<dbReference type="PROSITE" id="PS50110">
    <property type="entry name" value="RESPONSE_REGULATORY"/>
    <property type="match status" value="1"/>
</dbReference>
<dbReference type="GO" id="GO:0006808">
    <property type="term" value="P:regulation of nitrogen utilization"/>
    <property type="evidence" value="ECO:0007669"/>
    <property type="project" value="UniProtKB-UniRule"/>
</dbReference>
<proteinExistence type="predicted"/>
<dbReference type="RefSeq" id="WP_154448554.1">
    <property type="nucleotide sequence ID" value="NZ_WIND01000019.1"/>
</dbReference>
<dbReference type="SMART" id="SM00448">
    <property type="entry name" value="REC"/>
    <property type="match status" value="1"/>
</dbReference>
<dbReference type="InterPro" id="IPR010114">
    <property type="entry name" value="Transcript_reg_NtrC"/>
</dbReference>
<keyword evidence="15 18" id="KW-0535">Nitrogen fixation</keyword>
<dbReference type="Gene3D" id="1.10.10.60">
    <property type="entry name" value="Homeodomain-like"/>
    <property type="match status" value="1"/>
</dbReference>
<dbReference type="PANTHER" id="PTHR32071:SF95">
    <property type="entry name" value="DNA-BINDING TRANSCRIPTIONAL REGULATOR NTRC"/>
    <property type="match status" value="1"/>
</dbReference>
<dbReference type="EMBL" id="WIND01000019">
    <property type="protein sequence ID" value="MSU91418.1"/>
    <property type="molecule type" value="Genomic_DNA"/>
</dbReference>
<dbReference type="SUPFAM" id="SSF52540">
    <property type="entry name" value="P-loop containing nucleoside triphosphate hydrolases"/>
    <property type="match status" value="1"/>
</dbReference>
<dbReference type="FunFam" id="3.40.50.300:FF:000006">
    <property type="entry name" value="DNA-binding transcriptional regulator NtrC"/>
    <property type="match status" value="1"/>
</dbReference>
<evidence type="ECO:0000256" key="17">
    <source>
        <dbReference type="PROSITE-ProRule" id="PRU00169"/>
    </source>
</evidence>
<evidence type="ECO:0000256" key="3">
    <source>
        <dbReference type="ARBA" id="ARBA00011135"/>
    </source>
</evidence>
<evidence type="ECO:0000256" key="5">
    <source>
        <dbReference type="ARBA" id="ARBA00022490"/>
    </source>
</evidence>
<dbReference type="GO" id="GO:0005524">
    <property type="term" value="F:ATP binding"/>
    <property type="evidence" value="ECO:0007669"/>
    <property type="project" value="UniProtKB-KW"/>
</dbReference>
<name>A0A6L5Z4E5_9RHOB</name>
<dbReference type="NCBIfam" id="TIGR01818">
    <property type="entry name" value="ntrC"/>
    <property type="match status" value="1"/>
</dbReference>
<comment type="subunit">
    <text evidence="3">Interacts with sigma-54.</text>
</comment>
<dbReference type="GO" id="GO:0043565">
    <property type="term" value="F:sequence-specific DNA binding"/>
    <property type="evidence" value="ECO:0007669"/>
    <property type="project" value="InterPro"/>
</dbReference>
<dbReference type="Proteomes" id="UP000474957">
    <property type="component" value="Unassembled WGS sequence"/>
</dbReference>
<evidence type="ECO:0000256" key="15">
    <source>
        <dbReference type="ARBA" id="ARBA00023231"/>
    </source>
</evidence>
<evidence type="ECO:0000256" key="11">
    <source>
        <dbReference type="ARBA" id="ARBA00023015"/>
    </source>
</evidence>
<dbReference type="PANTHER" id="PTHR32071">
    <property type="entry name" value="TRANSCRIPTIONAL REGULATORY PROTEIN"/>
    <property type="match status" value="1"/>
</dbReference>
<dbReference type="InterPro" id="IPR027417">
    <property type="entry name" value="P-loop_NTPase"/>
</dbReference>
<evidence type="ECO:0000256" key="14">
    <source>
        <dbReference type="ARBA" id="ARBA00023163"/>
    </source>
</evidence>
<dbReference type="InterPro" id="IPR002078">
    <property type="entry name" value="Sigma_54_int"/>
</dbReference>
<sequence>MEGTVIVADDDRTIRTVLSQALTRAGCRVRSTGTISTLWRWIEEGEGDCVVSDVMMPDGDALDLLPAIQRKRPDLPVIVMSAQNTMMTAIRATEVGAYEYIPKPFDLREVLSQVNKALNRQRRPLAQPAAEEAADDRQQQLPLIGRSPAMQDVYRIMARLMTTDLGVMISGESGTGKELVARALHTFGLRKDGAFVAINMASIPPDMIEVEMFGTAQMKGAEGAGKFEQAAGGTLFLDEVGDMPLAAQTRLLRVLQDSEFSRVGGRETLIANARIIAATHQDLRQLVNEGRFREDLFYRLNIVPVRLPPLRDRLEDIPDLARAFLRNAEAEGLPRKTISHEALDELRKLDWAGNVRELENLMKRLAVLCPDEVISAAVVQLEIKARPSSVAAPRGEHGQKLSQAIESHLKRYFDLHGDNLPPPGLYERIIKEVELPLIALSLAATRGNQVRTAELLGINRNTLRKKIQELDISVTRGKKMM</sequence>
<keyword evidence="5 18" id="KW-0963">Cytoplasm</keyword>
<dbReference type="InterPro" id="IPR003593">
    <property type="entry name" value="AAA+_ATPase"/>
</dbReference>
<evidence type="ECO:0000256" key="2">
    <source>
        <dbReference type="ARBA" id="ARBA00004496"/>
    </source>
</evidence>
<dbReference type="SMART" id="SM00382">
    <property type="entry name" value="AAA"/>
    <property type="match status" value="1"/>
</dbReference>
<dbReference type="InterPro" id="IPR025662">
    <property type="entry name" value="Sigma_54_int_dom_ATP-bd_1"/>
</dbReference>
<evidence type="ECO:0000256" key="7">
    <source>
        <dbReference type="ARBA" id="ARBA00022553"/>
    </source>
</evidence>
<evidence type="ECO:0000256" key="6">
    <source>
        <dbReference type="ARBA" id="ARBA00022491"/>
    </source>
</evidence>
<dbReference type="Gene3D" id="3.40.50.2300">
    <property type="match status" value="1"/>
</dbReference>
<evidence type="ECO:0000256" key="12">
    <source>
        <dbReference type="ARBA" id="ARBA00023125"/>
    </source>
</evidence>
<keyword evidence="8 18" id="KW-0547">Nucleotide-binding</keyword>
<keyword evidence="12 18" id="KW-0238">DNA-binding</keyword>
<gene>
    <name evidence="18 21" type="primary">ntrC</name>
    <name evidence="21" type="ORF">GE300_17700</name>
</gene>